<dbReference type="Proteomes" id="UP001521931">
    <property type="component" value="Unassembled WGS sequence"/>
</dbReference>
<comment type="caution">
    <text evidence="1">The sequence shown here is derived from an EMBL/GenBank/DDBJ whole genome shotgun (WGS) entry which is preliminary data.</text>
</comment>
<protein>
    <submittedName>
        <fullName evidence="1">Uncharacterized protein</fullName>
    </submittedName>
</protein>
<evidence type="ECO:0000313" key="2">
    <source>
        <dbReference type="Proteomes" id="UP001521931"/>
    </source>
</evidence>
<evidence type="ECO:0000313" key="1">
    <source>
        <dbReference type="EMBL" id="MCG7321048.1"/>
    </source>
</evidence>
<reference evidence="1 2" key="1">
    <citation type="submission" date="2022-02" db="EMBL/GenBank/DDBJ databases">
        <title>Uncovering new skin microbiome diversity through culturing and metagenomics.</title>
        <authorList>
            <person name="Conlan S."/>
            <person name="Deming C."/>
            <person name="Nisc Comparative Sequencing Program N."/>
            <person name="Segre J.A."/>
        </authorList>
    </citation>
    <scope>NUCLEOTIDE SEQUENCE [LARGE SCALE GENOMIC DNA]</scope>
    <source>
        <strain evidence="1 2">ACRQZ</strain>
    </source>
</reference>
<gene>
    <name evidence="1" type="ORF">MHL29_03940</name>
</gene>
<dbReference type="EMBL" id="JAKRCV010000007">
    <property type="protein sequence ID" value="MCG7321048.1"/>
    <property type="molecule type" value="Genomic_DNA"/>
</dbReference>
<sequence>MPAPADTPSRPPCGPALVFSAPDGSLRCLVLEVRDGLVRTVQLHGNPAKLGALDRPA</sequence>
<proteinExistence type="predicted"/>
<name>A0ABS9PZJ1_9MICO</name>
<accession>A0ABS9PZJ1</accession>
<keyword evidence="2" id="KW-1185">Reference proteome</keyword>
<organism evidence="1 2">
    <name type="scientific">Arsenicicoccus bolidensis</name>
    <dbReference type="NCBI Taxonomy" id="229480"/>
    <lineage>
        <taxon>Bacteria</taxon>
        <taxon>Bacillati</taxon>
        <taxon>Actinomycetota</taxon>
        <taxon>Actinomycetes</taxon>
        <taxon>Micrococcales</taxon>
        <taxon>Intrasporangiaceae</taxon>
        <taxon>Arsenicicoccus</taxon>
    </lineage>
</organism>
<dbReference type="RefSeq" id="WP_239262411.1">
    <property type="nucleotide sequence ID" value="NZ_JAKRCV010000007.1"/>
</dbReference>